<gene>
    <name evidence="2" type="ORF">Mal48_10250</name>
</gene>
<evidence type="ECO:0000313" key="2">
    <source>
        <dbReference type="EMBL" id="QDT31789.1"/>
    </source>
</evidence>
<dbReference type="Proteomes" id="UP000315724">
    <property type="component" value="Chromosome"/>
</dbReference>
<name>A0A517QJH3_9PLAN</name>
<keyword evidence="3" id="KW-1185">Reference proteome</keyword>
<dbReference type="KEGG" id="tpol:Mal48_10250"/>
<accession>A0A517QJH3</accession>
<dbReference type="Gene3D" id="2.40.360.20">
    <property type="match status" value="1"/>
</dbReference>
<evidence type="ECO:0000313" key="3">
    <source>
        <dbReference type="Proteomes" id="UP000315724"/>
    </source>
</evidence>
<evidence type="ECO:0008006" key="4">
    <source>
        <dbReference type="Google" id="ProtNLM"/>
    </source>
</evidence>
<organism evidence="2 3">
    <name type="scientific">Thalassoglobus polymorphus</name>
    <dbReference type="NCBI Taxonomy" id="2527994"/>
    <lineage>
        <taxon>Bacteria</taxon>
        <taxon>Pseudomonadati</taxon>
        <taxon>Planctomycetota</taxon>
        <taxon>Planctomycetia</taxon>
        <taxon>Planctomycetales</taxon>
        <taxon>Planctomycetaceae</taxon>
        <taxon>Thalassoglobus</taxon>
    </lineage>
</organism>
<feature type="signal peptide" evidence="1">
    <location>
        <begin position="1"/>
        <end position="23"/>
    </location>
</feature>
<dbReference type="OrthoDB" id="281452at2"/>
<feature type="chain" id="PRO_5022230489" description="Lipid/polyisoprenoid-binding YceI-like domain-containing protein" evidence="1">
    <location>
        <begin position="24"/>
        <end position="200"/>
    </location>
</feature>
<evidence type="ECO:0000256" key="1">
    <source>
        <dbReference type="SAM" id="SignalP"/>
    </source>
</evidence>
<proteinExistence type="predicted"/>
<dbReference type="RefSeq" id="WP_145196633.1">
    <property type="nucleotide sequence ID" value="NZ_CP036267.1"/>
</dbReference>
<protein>
    <recommendedName>
        <fullName evidence="4">Lipid/polyisoprenoid-binding YceI-like domain-containing protein</fullName>
    </recommendedName>
</protein>
<keyword evidence="1" id="KW-0732">Signal</keyword>
<dbReference type="EMBL" id="CP036267">
    <property type="protein sequence ID" value="QDT31789.1"/>
    <property type="molecule type" value="Genomic_DNA"/>
</dbReference>
<reference evidence="2 3" key="1">
    <citation type="submission" date="2019-02" db="EMBL/GenBank/DDBJ databases">
        <title>Deep-cultivation of Planctomycetes and their phenomic and genomic characterization uncovers novel biology.</title>
        <authorList>
            <person name="Wiegand S."/>
            <person name="Jogler M."/>
            <person name="Boedeker C."/>
            <person name="Pinto D."/>
            <person name="Vollmers J."/>
            <person name="Rivas-Marin E."/>
            <person name="Kohn T."/>
            <person name="Peeters S.H."/>
            <person name="Heuer A."/>
            <person name="Rast P."/>
            <person name="Oberbeckmann S."/>
            <person name="Bunk B."/>
            <person name="Jeske O."/>
            <person name="Meyerdierks A."/>
            <person name="Storesund J.E."/>
            <person name="Kallscheuer N."/>
            <person name="Luecker S."/>
            <person name="Lage O.M."/>
            <person name="Pohl T."/>
            <person name="Merkel B.J."/>
            <person name="Hornburger P."/>
            <person name="Mueller R.-W."/>
            <person name="Bruemmer F."/>
            <person name="Labrenz M."/>
            <person name="Spormann A.M."/>
            <person name="Op den Camp H."/>
            <person name="Overmann J."/>
            <person name="Amann R."/>
            <person name="Jetten M.S.M."/>
            <person name="Mascher T."/>
            <person name="Medema M.H."/>
            <person name="Devos D.P."/>
            <person name="Kaster A.-K."/>
            <person name="Ovreas L."/>
            <person name="Rohde M."/>
            <person name="Galperin M.Y."/>
            <person name="Jogler C."/>
        </authorList>
    </citation>
    <scope>NUCLEOTIDE SEQUENCE [LARGE SCALE GENOMIC DNA]</scope>
    <source>
        <strain evidence="2 3">Mal48</strain>
    </source>
</reference>
<dbReference type="AlphaFoldDB" id="A0A517QJH3"/>
<sequence precursor="true">MKFSIAILTLSAIFTSASGLVEAQEKTPDYYPFKVGTKWRYQVDSGNGNKIPIINEVAEIEKIDDQSLARIETSVNGKLAATEHMSQTKQGLFRNRFNGAKVSPPIQLLKFPIKKGEKWESETSIAGQQISVKCAVDLEEIEVAAGKFKAVKVIVDASQAGGGISTTYWFADNVGIVKQTVDINGQKVVIDLEKMEPPKE</sequence>